<name>A0ABX0HEM5_9BACT</name>
<dbReference type="EMBL" id="JAANYN010000008">
    <property type="protein sequence ID" value="NHE58627.1"/>
    <property type="molecule type" value="Genomic_DNA"/>
</dbReference>
<keyword evidence="3" id="KW-1185">Reference proteome</keyword>
<keyword evidence="1" id="KW-1133">Transmembrane helix</keyword>
<proteinExistence type="predicted"/>
<evidence type="ECO:0000313" key="3">
    <source>
        <dbReference type="Proteomes" id="UP000649799"/>
    </source>
</evidence>
<evidence type="ECO:0000313" key="2">
    <source>
        <dbReference type="EMBL" id="NHE58627.1"/>
    </source>
</evidence>
<dbReference type="Proteomes" id="UP000649799">
    <property type="component" value="Unassembled WGS sequence"/>
</dbReference>
<sequence>MNKFKELNNSEKEKITGGFLPVVGVGLKFFGGALFGAALVELVTEGWDSVKRDFNEGYNEVRIK</sequence>
<evidence type="ECO:0000256" key="1">
    <source>
        <dbReference type="SAM" id="Phobius"/>
    </source>
</evidence>
<evidence type="ECO:0008006" key="4">
    <source>
        <dbReference type="Google" id="ProtNLM"/>
    </source>
</evidence>
<reference evidence="2 3" key="1">
    <citation type="submission" date="2020-03" db="EMBL/GenBank/DDBJ databases">
        <title>Cyclobacterium plantarum sp. nov., a marine bacterium isolated from a coastal-marine wetland.</title>
        <authorList>
            <person name="Sanchez-Porro C."/>
            <person name="Ventosa A."/>
            <person name="Amoozegar M."/>
        </authorList>
    </citation>
    <scope>NUCLEOTIDE SEQUENCE [LARGE SCALE GENOMIC DNA]</scope>
    <source>
        <strain evidence="2 3">GBPx2</strain>
    </source>
</reference>
<comment type="caution">
    <text evidence="2">The sequence shown here is derived from an EMBL/GenBank/DDBJ whole genome shotgun (WGS) entry which is preliminary data.</text>
</comment>
<keyword evidence="1" id="KW-0812">Transmembrane</keyword>
<protein>
    <recommendedName>
        <fullName evidence="4">Class IIb bacteriocin, lactobin A/cerein 7B family</fullName>
    </recommendedName>
</protein>
<feature type="transmembrane region" description="Helical" evidence="1">
    <location>
        <begin position="20"/>
        <end position="43"/>
    </location>
</feature>
<gene>
    <name evidence="2" type="ORF">G9Q97_17595</name>
</gene>
<accession>A0ABX0HEM5</accession>
<dbReference type="RefSeq" id="WP_166149199.1">
    <property type="nucleotide sequence ID" value="NZ_JAANYN010000008.1"/>
</dbReference>
<keyword evidence="1" id="KW-0472">Membrane</keyword>
<organism evidence="2 3">
    <name type="scientific">Cyclobacterium plantarum</name>
    <dbReference type="NCBI Taxonomy" id="2716263"/>
    <lineage>
        <taxon>Bacteria</taxon>
        <taxon>Pseudomonadati</taxon>
        <taxon>Bacteroidota</taxon>
        <taxon>Cytophagia</taxon>
        <taxon>Cytophagales</taxon>
        <taxon>Cyclobacteriaceae</taxon>
        <taxon>Cyclobacterium</taxon>
    </lineage>
</organism>